<gene>
    <name evidence="1" type="ORF">ElyMa_003346700</name>
</gene>
<keyword evidence="2" id="KW-1185">Reference proteome</keyword>
<proteinExistence type="predicted"/>
<evidence type="ECO:0000313" key="2">
    <source>
        <dbReference type="Proteomes" id="UP000762676"/>
    </source>
</evidence>
<name>A0AAV4JL94_9GAST</name>
<accession>A0AAV4JL94</accession>
<dbReference type="AlphaFoldDB" id="A0AAV4JL94"/>
<dbReference type="EMBL" id="BMAT01006895">
    <property type="protein sequence ID" value="GFS21747.1"/>
    <property type="molecule type" value="Genomic_DNA"/>
</dbReference>
<comment type="caution">
    <text evidence="1">The sequence shown here is derived from an EMBL/GenBank/DDBJ whole genome shotgun (WGS) entry which is preliminary data.</text>
</comment>
<reference evidence="1 2" key="1">
    <citation type="journal article" date="2021" name="Elife">
        <title>Chloroplast acquisition without the gene transfer in kleptoplastic sea slugs, Plakobranchus ocellatus.</title>
        <authorList>
            <person name="Maeda T."/>
            <person name="Takahashi S."/>
            <person name="Yoshida T."/>
            <person name="Shimamura S."/>
            <person name="Takaki Y."/>
            <person name="Nagai Y."/>
            <person name="Toyoda A."/>
            <person name="Suzuki Y."/>
            <person name="Arimoto A."/>
            <person name="Ishii H."/>
            <person name="Satoh N."/>
            <person name="Nishiyama T."/>
            <person name="Hasebe M."/>
            <person name="Maruyama T."/>
            <person name="Minagawa J."/>
            <person name="Obokata J."/>
            <person name="Shigenobu S."/>
        </authorList>
    </citation>
    <scope>NUCLEOTIDE SEQUENCE [LARGE SCALE GENOMIC DNA]</scope>
</reference>
<protein>
    <submittedName>
        <fullName evidence="1">Uncharacterized protein</fullName>
    </submittedName>
</protein>
<organism evidence="1 2">
    <name type="scientific">Elysia marginata</name>
    <dbReference type="NCBI Taxonomy" id="1093978"/>
    <lineage>
        <taxon>Eukaryota</taxon>
        <taxon>Metazoa</taxon>
        <taxon>Spiralia</taxon>
        <taxon>Lophotrochozoa</taxon>
        <taxon>Mollusca</taxon>
        <taxon>Gastropoda</taxon>
        <taxon>Heterobranchia</taxon>
        <taxon>Euthyneura</taxon>
        <taxon>Panpulmonata</taxon>
        <taxon>Sacoglossa</taxon>
        <taxon>Placobranchoidea</taxon>
        <taxon>Plakobranchidae</taxon>
        <taxon>Elysia</taxon>
    </lineage>
</organism>
<evidence type="ECO:0000313" key="1">
    <source>
        <dbReference type="EMBL" id="GFS21747.1"/>
    </source>
</evidence>
<dbReference type="Proteomes" id="UP000762676">
    <property type="component" value="Unassembled WGS sequence"/>
</dbReference>
<sequence length="122" mass="14157">MQSRLLKCIDLGLALKDMAAEAVGLWEGREDARGRLTLNAFDFETSPDKRQAYKFVFEKKWIFDIWVLGMPNNLFVMIQHDLRFHEAQQHNEVTSFEYATAARPQECRLFPCPSFGTLQAEN</sequence>